<feature type="transmembrane region" description="Helical" evidence="3">
    <location>
        <begin position="374"/>
        <end position="399"/>
    </location>
</feature>
<organism evidence="5 6">
    <name type="scientific">Naegleria lovaniensis</name>
    <name type="common">Amoeba</name>
    <dbReference type="NCBI Taxonomy" id="51637"/>
    <lineage>
        <taxon>Eukaryota</taxon>
        <taxon>Discoba</taxon>
        <taxon>Heterolobosea</taxon>
        <taxon>Tetramitia</taxon>
        <taxon>Eutetramitia</taxon>
        <taxon>Vahlkampfiidae</taxon>
        <taxon>Naegleria</taxon>
    </lineage>
</organism>
<dbReference type="RefSeq" id="XP_044552554.1">
    <property type="nucleotide sequence ID" value="XM_044685493.1"/>
</dbReference>
<accession>A0AA88GWW7</accession>
<dbReference type="PROSITE" id="PS01186">
    <property type="entry name" value="EGF_2"/>
    <property type="match status" value="1"/>
</dbReference>
<evidence type="ECO:0000313" key="5">
    <source>
        <dbReference type="EMBL" id="KAG2388562.1"/>
    </source>
</evidence>
<gene>
    <name evidence="5" type="ORF">C9374_000001</name>
</gene>
<dbReference type="GeneID" id="68092463"/>
<feature type="region of interest" description="Disordered" evidence="2">
    <location>
        <begin position="410"/>
        <end position="432"/>
    </location>
</feature>
<dbReference type="InterPro" id="IPR000742">
    <property type="entry name" value="EGF"/>
</dbReference>
<keyword evidence="3" id="KW-0472">Membrane</keyword>
<evidence type="ECO:0000313" key="6">
    <source>
        <dbReference type="Proteomes" id="UP000816034"/>
    </source>
</evidence>
<name>A0AA88GWW7_NAELO</name>
<keyword evidence="6" id="KW-1185">Reference proteome</keyword>
<protein>
    <recommendedName>
        <fullName evidence="4">EGF-like domain-containing protein</fullName>
    </recommendedName>
</protein>
<evidence type="ECO:0000259" key="4">
    <source>
        <dbReference type="PROSITE" id="PS50026"/>
    </source>
</evidence>
<evidence type="ECO:0000256" key="2">
    <source>
        <dbReference type="SAM" id="MobiDB-lite"/>
    </source>
</evidence>
<dbReference type="Gene3D" id="2.120.10.30">
    <property type="entry name" value="TolB, C-terminal domain"/>
    <property type="match status" value="3"/>
</dbReference>
<reference evidence="5 6" key="1">
    <citation type="journal article" date="2018" name="BMC Genomics">
        <title>The genome of Naegleria lovaniensis, the basis for a comparative approach to unravel pathogenicity factors of the human pathogenic amoeba N. fowleri.</title>
        <authorList>
            <person name="Liechti N."/>
            <person name="Schurch N."/>
            <person name="Bruggmann R."/>
            <person name="Wittwer M."/>
        </authorList>
    </citation>
    <scope>NUCLEOTIDE SEQUENCE [LARGE SCALE GENOMIC DNA]</scope>
    <source>
        <strain evidence="5 6">ATCC 30569</strain>
    </source>
</reference>
<dbReference type="AlphaFoldDB" id="A0AA88GWW7"/>
<dbReference type="PANTHER" id="PTHR46388">
    <property type="entry name" value="NHL REPEAT-CONTAINING PROTEIN 2"/>
    <property type="match status" value="1"/>
</dbReference>
<feature type="non-terminal residue" evidence="5">
    <location>
        <position position="1"/>
    </location>
</feature>
<dbReference type="Proteomes" id="UP000816034">
    <property type="component" value="Unassembled WGS sequence"/>
</dbReference>
<evidence type="ECO:0000256" key="3">
    <source>
        <dbReference type="SAM" id="Phobius"/>
    </source>
</evidence>
<sequence length="506" mass="54140">DNGNHKIRVVYPGNTIVTIAGTGVSGFSGDGGPAVNAQLSFPRGIYVFNSKIYIADHGNHRIRMIYNGYIQTIAGNGQVGSDGDGGPAIFASLCYPTSVRVAPSGNVYISYFDHEVNAIRKVDTYGVISTVIQSSSRMVGQNFWVTDNERKIIMPNWFQNTISIYSYPQSVLTTIAGISGSTGYSGDGGDSLAAQLYWPYGAVVDNNSGTIYISDNFNNAIRTLIPNCGSGQLYNKTELDCFDVCFGVPSNLAHVCSGKGTCTAPNTCLCPSGWKGKGDCSESSCEALGNCNGHGICTGPNECTCQTGWKGSSDCSMFSCDGMNNCTDHGTFQQHVRLSLGLERLDCSVQESTNGGGNTVSVDSNNPTTPTGAIVGGVIGGVSLLGGLISFIFIVMIAWRKVRSVKKTKNSQQLKKTLTPPPLELPQSPSRRTSKTTAFFATPVTQNDEQTFTYSTISSAIFVSATHSNVDNCATPTNKENVLYSRYEGYYQFLGEGVLEKFTKLN</sequence>
<dbReference type="PROSITE" id="PS50026">
    <property type="entry name" value="EGF_3"/>
    <property type="match status" value="1"/>
</dbReference>
<keyword evidence="3" id="KW-0812">Transmembrane</keyword>
<feature type="domain" description="EGF-like" evidence="4">
    <location>
        <begin position="281"/>
        <end position="316"/>
    </location>
</feature>
<dbReference type="SMART" id="SM00181">
    <property type="entry name" value="EGF"/>
    <property type="match status" value="2"/>
</dbReference>
<dbReference type="PANTHER" id="PTHR46388:SF2">
    <property type="entry name" value="NHL REPEAT-CONTAINING PROTEIN 2"/>
    <property type="match status" value="1"/>
</dbReference>
<keyword evidence="3" id="KW-1133">Transmembrane helix</keyword>
<dbReference type="Gene3D" id="2.10.25.10">
    <property type="entry name" value="Laminin"/>
    <property type="match status" value="1"/>
</dbReference>
<dbReference type="EMBL" id="PYSW02000009">
    <property type="protein sequence ID" value="KAG2388562.1"/>
    <property type="molecule type" value="Genomic_DNA"/>
</dbReference>
<proteinExistence type="predicted"/>
<evidence type="ECO:0000256" key="1">
    <source>
        <dbReference type="PROSITE-ProRule" id="PRU00076"/>
    </source>
</evidence>
<comment type="caution">
    <text evidence="5">The sequence shown here is derived from an EMBL/GenBank/DDBJ whole genome shotgun (WGS) entry which is preliminary data.</text>
</comment>
<dbReference type="InterPro" id="IPR011042">
    <property type="entry name" value="6-blade_b-propeller_TolB-like"/>
</dbReference>
<keyword evidence="1" id="KW-0245">EGF-like domain</keyword>
<comment type="caution">
    <text evidence="1">Lacks conserved residue(s) required for the propagation of feature annotation.</text>
</comment>
<dbReference type="SUPFAM" id="SSF63825">
    <property type="entry name" value="YWTD domain"/>
    <property type="match status" value="1"/>
</dbReference>